<proteinExistence type="predicted"/>
<evidence type="ECO:0000256" key="1">
    <source>
        <dbReference type="SAM" id="Phobius"/>
    </source>
</evidence>
<gene>
    <name evidence="3" type="ORF">SAMIE_1023500</name>
</gene>
<dbReference type="GO" id="GO:0005886">
    <property type="term" value="C:plasma membrane"/>
    <property type="evidence" value="ECO:0007669"/>
    <property type="project" value="InterPro"/>
</dbReference>
<dbReference type="GO" id="GO:0006417">
    <property type="term" value="P:regulation of translation"/>
    <property type="evidence" value="ECO:0007669"/>
    <property type="project" value="TreeGrafter"/>
</dbReference>
<dbReference type="PANTHER" id="PTHR37461:SF1">
    <property type="entry name" value="ANTI-SIGMA-K FACTOR RSKA"/>
    <property type="match status" value="1"/>
</dbReference>
<evidence type="ECO:0000259" key="2">
    <source>
        <dbReference type="Pfam" id="PF10099"/>
    </source>
</evidence>
<dbReference type="InterPro" id="IPR018764">
    <property type="entry name" value="RskA_C"/>
</dbReference>
<dbReference type="KEGG" id="sami:SAMIE_1023500"/>
<keyword evidence="4" id="KW-1185">Reference proteome</keyword>
<dbReference type="EMBL" id="AP018664">
    <property type="protein sequence ID" value="BBD98849.1"/>
    <property type="molecule type" value="Genomic_DNA"/>
</dbReference>
<feature type="transmembrane region" description="Helical" evidence="1">
    <location>
        <begin position="87"/>
        <end position="108"/>
    </location>
</feature>
<dbReference type="GO" id="GO:0016989">
    <property type="term" value="F:sigma factor antagonist activity"/>
    <property type="evidence" value="ECO:0007669"/>
    <property type="project" value="TreeGrafter"/>
</dbReference>
<dbReference type="Pfam" id="PF10099">
    <property type="entry name" value="RskA_C"/>
    <property type="match status" value="1"/>
</dbReference>
<dbReference type="PANTHER" id="PTHR37461">
    <property type="entry name" value="ANTI-SIGMA-K FACTOR RSKA"/>
    <property type="match status" value="1"/>
</dbReference>
<name>A0A494WEF7_9SPHN</name>
<reference evidence="3 4" key="1">
    <citation type="submission" date="2018-05" db="EMBL/GenBank/DDBJ databases">
        <title>Complete Genome Sequence of the Nonylphenol-Degrading Bacterium Sphingobium amiense DSM 16289T.</title>
        <authorList>
            <person name="Ootsuka M."/>
            <person name="Nishizawa T."/>
            <person name="Ohta H."/>
        </authorList>
    </citation>
    <scope>NUCLEOTIDE SEQUENCE [LARGE SCALE GENOMIC DNA]</scope>
    <source>
        <strain evidence="3 4">DSM 16289</strain>
    </source>
</reference>
<evidence type="ECO:0000313" key="4">
    <source>
        <dbReference type="Proteomes" id="UP000279959"/>
    </source>
</evidence>
<sequence length="225" mass="23549">MVDDPTPPDRQELAAELALGLLEGADRAEALRRCLSDPAFAAEVEAWGHRLSPLLDMTRAKAPSERVWSAIEARTADMGSLRRELRLWRGGAIVAGAIAASLALVMILPVTRPVVDPVGVSQLADAQRATLMAVSYDPRTGSLRLSASGLGGEGKSPELWVIPEDGVPRSLGLIGAQGGSLPVDPGLRAFLRDGVTLAITMEDSATAPHRAPSAAPVLTGKISII</sequence>
<keyword evidence="1" id="KW-1133">Transmembrane helix</keyword>
<dbReference type="InterPro" id="IPR051474">
    <property type="entry name" value="Anti-sigma-K/W_factor"/>
</dbReference>
<feature type="domain" description="Anti-sigma K factor RskA C-terminal" evidence="2">
    <location>
        <begin position="96"/>
        <end position="209"/>
    </location>
</feature>
<dbReference type="AlphaFoldDB" id="A0A494WEF7"/>
<accession>A0A494WEF7</accession>
<dbReference type="Proteomes" id="UP000279959">
    <property type="component" value="Chromosome"/>
</dbReference>
<evidence type="ECO:0000313" key="3">
    <source>
        <dbReference type="EMBL" id="BBD98849.1"/>
    </source>
</evidence>
<organism evidence="3 4">
    <name type="scientific">Sphingobium amiense</name>
    <dbReference type="NCBI Taxonomy" id="135719"/>
    <lineage>
        <taxon>Bacteria</taxon>
        <taxon>Pseudomonadati</taxon>
        <taxon>Pseudomonadota</taxon>
        <taxon>Alphaproteobacteria</taxon>
        <taxon>Sphingomonadales</taxon>
        <taxon>Sphingomonadaceae</taxon>
        <taxon>Sphingobium</taxon>
    </lineage>
</organism>
<dbReference type="RefSeq" id="WP_066703796.1">
    <property type="nucleotide sequence ID" value="NZ_AP018664.1"/>
</dbReference>
<keyword evidence="1" id="KW-0812">Transmembrane</keyword>
<protein>
    <recommendedName>
        <fullName evidence="2">Anti-sigma K factor RskA C-terminal domain-containing protein</fullName>
    </recommendedName>
</protein>
<keyword evidence="1" id="KW-0472">Membrane</keyword>